<protein>
    <submittedName>
        <fullName evidence="8">Efflux RND transporter periplasmic adaptor subunit</fullName>
    </submittedName>
</protein>
<gene>
    <name evidence="8" type="ORF">HG543_30660</name>
</gene>
<feature type="coiled-coil region" evidence="3">
    <location>
        <begin position="124"/>
        <end position="182"/>
    </location>
</feature>
<dbReference type="Gene3D" id="1.10.287.470">
    <property type="entry name" value="Helix hairpin bin"/>
    <property type="match status" value="1"/>
</dbReference>
<dbReference type="AlphaFoldDB" id="A0A848LN08"/>
<evidence type="ECO:0000256" key="3">
    <source>
        <dbReference type="SAM" id="Coils"/>
    </source>
</evidence>
<dbReference type="NCBIfam" id="TIGR01730">
    <property type="entry name" value="RND_mfp"/>
    <property type="match status" value="1"/>
</dbReference>
<dbReference type="Pfam" id="PF25975">
    <property type="entry name" value="CzcB_C"/>
    <property type="match status" value="1"/>
</dbReference>
<dbReference type="InterPro" id="IPR058647">
    <property type="entry name" value="BSH_CzcB-like"/>
</dbReference>
<dbReference type="PANTHER" id="PTHR30097:SF4">
    <property type="entry name" value="SLR6042 PROTEIN"/>
    <property type="match status" value="1"/>
</dbReference>
<evidence type="ECO:0000256" key="4">
    <source>
        <dbReference type="SAM" id="MobiDB-lite"/>
    </source>
</evidence>
<keyword evidence="2" id="KW-0813">Transport</keyword>
<comment type="similarity">
    <text evidence="1">Belongs to the membrane fusion protein (MFP) (TC 8.A.1) family.</text>
</comment>
<evidence type="ECO:0000259" key="5">
    <source>
        <dbReference type="Pfam" id="PF25954"/>
    </source>
</evidence>
<keyword evidence="9" id="KW-1185">Reference proteome</keyword>
<dbReference type="Gene3D" id="2.40.420.20">
    <property type="match status" value="1"/>
</dbReference>
<feature type="domain" description="CzcB-like C-terminal circularly permuted SH3-like" evidence="7">
    <location>
        <begin position="322"/>
        <end position="383"/>
    </location>
</feature>
<dbReference type="Gene3D" id="2.40.30.170">
    <property type="match status" value="1"/>
</dbReference>
<reference evidence="8 9" key="1">
    <citation type="submission" date="2020-04" db="EMBL/GenBank/DDBJ databases">
        <title>Draft genome of Pyxidicoccus fallax type strain.</title>
        <authorList>
            <person name="Whitworth D.E."/>
        </authorList>
    </citation>
    <scope>NUCLEOTIDE SEQUENCE [LARGE SCALE GENOMIC DNA]</scope>
    <source>
        <strain evidence="8 9">DSM 14698</strain>
    </source>
</reference>
<dbReference type="GO" id="GO:0016020">
    <property type="term" value="C:membrane"/>
    <property type="evidence" value="ECO:0007669"/>
    <property type="project" value="InterPro"/>
</dbReference>
<dbReference type="GO" id="GO:0022857">
    <property type="term" value="F:transmembrane transporter activity"/>
    <property type="evidence" value="ECO:0007669"/>
    <property type="project" value="InterPro"/>
</dbReference>
<evidence type="ECO:0000259" key="6">
    <source>
        <dbReference type="Pfam" id="PF25973"/>
    </source>
</evidence>
<accession>A0A848LN08</accession>
<dbReference type="Pfam" id="PF25973">
    <property type="entry name" value="BSH_CzcB"/>
    <property type="match status" value="1"/>
</dbReference>
<organism evidence="8 9">
    <name type="scientific">Pyxidicoccus fallax</name>
    <dbReference type="NCBI Taxonomy" id="394095"/>
    <lineage>
        <taxon>Bacteria</taxon>
        <taxon>Pseudomonadati</taxon>
        <taxon>Myxococcota</taxon>
        <taxon>Myxococcia</taxon>
        <taxon>Myxococcales</taxon>
        <taxon>Cystobacterineae</taxon>
        <taxon>Myxococcaceae</taxon>
        <taxon>Pyxidicoccus</taxon>
    </lineage>
</organism>
<evidence type="ECO:0000259" key="7">
    <source>
        <dbReference type="Pfam" id="PF25975"/>
    </source>
</evidence>
<proteinExistence type="inferred from homology"/>
<name>A0A848LN08_9BACT</name>
<evidence type="ECO:0000313" key="9">
    <source>
        <dbReference type="Proteomes" id="UP000518300"/>
    </source>
</evidence>
<dbReference type="GO" id="GO:0015679">
    <property type="term" value="P:plasma membrane copper ion transport"/>
    <property type="evidence" value="ECO:0007669"/>
    <property type="project" value="TreeGrafter"/>
</dbReference>
<feature type="region of interest" description="Disordered" evidence="4">
    <location>
        <begin position="23"/>
        <end position="46"/>
    </location>
</feature>
<sequence length="398" mass="42187">MKSPYILLSTLLVVSLSACKSEAPKHEDTHEHEEGEGAKAHDDHGEPHVRIASEMLRDLRVTTARVAQRPGGESVTVLGELTFSENAYAEVASPISARVGTVFVTTGQEVKQGDKLAELRSPELGKARAALQAAQARAATARQAAERKRTLAEERIVAQKDVQAAEADAAAADAEVAAARAELTALGASEEELRGGQGAPGFVLRSPLSGTVIERAASMGQMADPEHPLFRIGDLSSLWLIVHAFERDAVRIQRGASARVTFAAFPGREYTAKVGHVGQRVDPASRTIPVRLELDNREGLLRPGMSASASFPLGDPGAAITTVPAAALQRLEDGWVAFIPTETRGLFERREVGRGRTFGGEVEVLSGLKVGELVVVDGAFLLKAEVDKQSGGGEGHAH</sequence>
<dbReference type="PROSITE" id="PS51257">
    <property type="entry name" value="PROKAR_LIPOPROTEIN"/>
    <property type="match status" value="1"/>
</dbReference>
<dbReference type="InterPro" id="IPR058792">
    <property type="entry name" value="Beta-barrel_RND_2"/>
</dbReference>
<dbReference type="GO" id="GO:0060003">
    <property type="term" value="P:copper ion export"/>
    <property type="evidence" value="ECO:0007669"/>
    <property type="project" value="TreeGrafter"/>
</dbReference>
<evidence type="ECO:0000256" key="1">
    <source>
        <dbReference type="ARBA" id="ARBA00009477"/>
    </source>
</evidence>
<dbReference type="PANTHER" id="PTHR30097">
    <property type="entry name" value="CATION EFFLUX SYSTEM PROTEIN CUSB"/>
    <property type="match status" value="1"/>
</dbReference>
<dbReference type="RefSeq" id="WP_169348452.1">
    <property type="nucleotide sequence ID" value="NZ_JABBJJ010000172.1"/>
</dbReference>
<feature type="domain" description="CusB-like beta-barrel" evidence="5">
    <location>
        <begin position="238"/>
        <end position="311"/>
    </location>
</feature>
<dbReference type="InterPro" id="IPR006143">
    <property type="entry name" value="RND_pump_MFP"/>
</dbReference>
<dbReference type="EMBL" id="JABBJJ010000172">
    <property type="protein sequence ID" value="NMO19198.1"/>
    <property type="molecule type" value="Genomic_DNA"/>
</dbReference>
<dbReference type="Pfam" id="PF25954">
    <property type="entry name" value="Beta-barrel_RND_2"/>
    <property type="match status" value="1"/>
</dbReference>
<feature type="domain" description="CzcB-like barrel-sandwich hybrid" evidence="6">
    <location>
        <begin position="89"/>
        <end position="234"/>
    </location>
</feature>
<evidence type="ECO:0000313" key="8">
    <source>
        <dbReference type="EMBL" id="NMO19198.1"/>
    </source>
</evidence>
<dbReference type="GO" id="GO:0030313">
    <property type="term" value="C:cell envelope"/>
    <property type="evidence" value="ECO:0007669"/>
    <property type="project" value="TreeGrafter"/>
</dbReference>
<evidence type="ECO:0000256" key="2">
    <source>
        <dbReference type="ARBA" id="ARBA00022448"/>
    </source>
</evidence>
<dbReference type="InterPro" id="IPR051909">
    <property type="entry name" value="MFP_Cation_Efflux"/>
</dbReference>
<keyword evidence="3" id="KW-0175">Coiled coil</keyword>
<dbReference type="InterPro" id="IPR058649">
    <property type="entry name" value="CzcB_C"/>
</dbReference>
<comment type="caution">
    <text evidence="8">The sequence shown here is derived from an EMBL/GenBank/DDBJ whole genome shotgun (WGS) entry which is preliminary data.</text>
</comment>
<dbReference type="FunFam" id="2.40.30.170:FF:000010">
    <property type="entry name" value="Efflux RND transporter periplasmic adaptor subunit"/>
    <property type="match status" value="1"/>
</dbReference>
<dbReference type="Proteomes" id="UP000518300">
    <property type="component" value="Unassembled WGS sequence"/>
</dbReference>
<dbReference type="Gene3D" id="2.40.50.100">
    <property type="match status" value="1"/>
</dbReference>
<dbReference type="SUPFAM" id="SSF111369">
    <property type="entry name" value="HlyD-like secretion proteins"/>
    <property type="match status" value="1"/>
</dbReference>